<protein>
    <submittedName>
        <fullName evidence="2">Uncharacterized protein</fullName>
    </submittedName>
</protein>
<organism evidence="2 3">
    <name type="scientific">Mycena chlorophos</name>
    <name type="common">Agaric fungus</name>
    <name type="synonym">Agaricus chlorophos</name>
    <dbReference type="NCBI Taxonomy" id="658473"/>
    <lineage>
        <taxon>Eukaryota</taxon>
        <taxon>Fungi</taxon>
        <taxon>Dikarya</taxon>
        <taxon>Basidiomycota</taxon>
        <taxon>Agaricomycotina</taxon>
        <taxon>Agaricomycetes</taxon>
        <taxon>Agaricomycetidae</taxon>
        <taxon>Agaricales</taxon>
        <taxon>Marasmiineae</taxon>
        <taxon>Mycenaceae</taxon>
        <taxon>Mycena</taxon>
    </lineage>
</organism>
<feature type="non-terminal residue" evidence="2">
    <location>
        <position position="269"/>
    </location>
</feature>
<evidence type="ECO:0000256" key="1">
    <source>
        <dbReference type="SAM" id="MobiDB-lite"/>
    </source>
</evidence>
<feature type="compositionally biased region" description="Pro residues" evidence="1">
    <location>
        <begin position="260"/>
        <end position="269"/>
    </location>
</feature>
<evidence type="ECO:0000313" key="3">
    <source>
        <dbReference type="Proteomes" id="UP000815677"/>
    </source>
</evidence>
<dbReference type="EMBL" id="DF846904">
    <property type="protein sequence ID" value="GAT51120.1"/>
    <property type="molecule type" value="Genomic_DNA"/>
</dbReference>
<evidence type="ECO:0000313" key="2">
    <source>
        <dbReference type="EMBL" id="GAT51120.1"/>
    </source>
</evidence>
<gene>
    <name evidence="2" type="ORF">MCHLO_08285</name>
</gene>
<proteinExistence type="predicted"/>
<name>A0ABQ0LJA2_MYCCL</name>
<keyword evidence="3" id="KW-1185">Reference proteome</keyword>
<feature type="region of interest" description="Disordered" evidence="1">
    <location>
        <begin position="246"/>
        <end position="269"/>
    </location>
</feature>
<sequence length="269" mass="28720">MLRLSLLNFGPEGLSSNRIPAKENIISWCVFGSLSAFLPAIHAKADSQETDDADSIRKRLDTLENLVGPIHAVRHLLTFTKLLGGASSIPASFESSNPPRTDNNIAEQKITLLQTYTRILHAFLQHCIVKTGDANFLVITHDSFMRHISQGQLDIEHYHGAWLNTELARSLVAYADDVGHNLPVYGASGASSLQPSGQGAVGWAAPGGPSNMTRLAHYAAERDASFRVPHAAGHIARSWAVQTPTEGPNMMRVSAGPGLGPGPGPGLGP</sequence>
<accession>A0ABQ0LJA2</accession>
<reference evidence="2" key="1">
    <citation type="submission" date="2014-09" db="EMBL/GenBank/DDBJ databases">
        <title>Genome sequence of the luminous mushroom Mycena chlorophos for searching fungal bioluminescence genes.</title>
        <authorList>
            <person name="Tanaka Y."/>
            <person name="Kasuga D."/>
            <person name="Oba Y."/>
            <person name="Hase S."/>
            <person name="Sato K."/>
            <person name="Oba Y."/>
            <person name="Sakakibara Y."/>
        </authorList>
    </citation>
    <scope>NUCLEOTIDE SEQUENCE</scope>
</reference>
<dbReference type="Proteomes" id="UP000815677">
    <property type="component" value="Unassembled WGS sequence"/>
</dbReference>